<gene>
    <name evidence="6" type="ORF">SAMN05444320_105228</name>
</gene>
<dbReference type="PRINTS" id="PR00410">
    <property type="entry name" value="PHEHYDRXLASE"/>
</dbReference>
<dbReference type="Proteomes" id="UP000184501">
    <property type="component" value="Unassembled WGS sequence"/>
</dbReference>
<dbReference type="GO" id="GO:0016491">
    <property type="term" value="F:oxidoreductase activity"/>
    <property type="evidence" value="ECO:0007669"/>
    <property type="project" value="InterPro"/>
</dbReference>
<dbReference type="GO" id="GO:0051537">
    <property type="term" value="F:2 iron, 2 sulfur cluster binding"/>
    <property type="evidence" value="ECO:0007669"/>
    <property type="project" value="UniProtKB-KW"/>
</dbReference>
<dbReference type="Pfam" id="PF00970">
    <property type="entry name" value="FAD_binding_6"/>
    <property type="match status" value="1"/>
</dbReference>
<keyword evidence="2" id="KW-0479">Metal-binding</keyword>
<evidence type="ECO:0000313" key="7">
    <source>
        <dbReference type="Proteomes" id="UP000184501"/>
    </source>
</evidence>
<protein>
    <submittedName>
        <fullName evidence="6">Ferredoxin-NADP reductase</fullName>
    </submittedName>
</protein>
<keyword evidence="3" id="KW-0411">Iron-sulfur</keyword>
<dbReference type="InterPro" id="IPR036010">
    <property type="entry name" value="2Fe-2S_ferredoxin-like_sf"/>
</dbReference>
<dbReference type="AlphaFoldDB" id="A0A1M5F1R1"/>
<accession>A0A1M5F1R1</accession>
<dbReference type="InterPro" id="IPR008333">
    <property type="entry name" value="Cbr1-like_FAD-bd_dom"/>
</dbReference>
<dbReference type="InterPro" id="IPR017927">
    <property type="entry name" value="FAD-bd_FR_type"/>
</dbReference>
<feature type="domain" description="FAD-binding FR-type" evidence="5">
    <location>
        <begin position="104"/>
        <end position="209"/>
    </location>
</feature>
<proteinExistence type="predicted"/>
<dbReference type="InterPro" id="IPR039261">
    <property type="entry name" value="FNR_nucleotide-bd"/>
</dbReference>
<dbReference type="InterPro" id="IPR050415">
    <property type="entry name" value="MRET"/>
</dbReference>
<dbReference type="InterPro" id="IPR001041">
    <property type="entry name" value="2Fe-2S_ferredoxin-type"/>
</dbReference>
<dbReference type="PROSITE" id="PS51384">
    <property type="entry name" value="FAD_FR"/>
    <property type="match status" value="1"/>
</dbReference>
<dbReference type="PANTHER" id="PTHR47354">
    <property type="entry name" value="NADH OXIDOREDUCTASE HCR"/>
    <property type="match status" value="1"/>
</dbReference>
<dbReference type="RefSeq" id="WP_073484286.1">
    <property type="nucleotide sequence ID" value="NZ_FQVN01000005.1"/>
</dbReference>
<evidence type="ECO:0000259" key="4">
    <source>
        <dbReference type="PROSITE" id="PS51085"/>
    </source>
</evidence>
<evidence type="ECO:0000256" key="3">
    <source>
        <dbReference type="ARBA" id="ARBA00023014"/>
    </source>
</evidence>
<dbReference type="SUPFAM" id="SSF63380">
    <property type="entry name" value="Riboflavin synthase domain-like"/>
    <property type="match status" value="1"/>
</dbReference>
<dbReference type="InterPro" id="IPR001433">
    <property type="entry name" value="OxRdtase_FAD/NAD-bd"/>
</dbReference>
<dbReference type="Gene3D" id="3.10.20.30">
    <property type="match status" value="1"/>
</dbReference>
<dbReference type="Gene3D" id="2.40.30.10">
    <property type="entry name" value="Translation factors"/>
    <property type="match status" value="1"/>
</dbReference>
<dbReference type="Gene3D" id="3.40.50.80">
    <property type="entry name" value="Nucleotide-binding domain of ferredoxin-NADP reductase (FNR) module"/>
    <property type="match status" value="1"/>
</dbReference>
<dbReference type="OrthoDB" id="4307358at2"/>
<dbReference type="SUPFAM" id="SSF52343">
    <property type="entry name" value="Ferredoxin reductase-like, C-terminal NADP-linked domain"/>
    <property type="match status" value="1"/>
</dbReference>
<dbReference type="SUPFAM" id="SSF54292">
    <property type="entry name" value="2Fe-2S ferredoxin-like"/>
    <property type="match status" value="1"/>
</dbReference>
<comment type="cofactor">
    <cofactor evidence="1">
        <name>FAD</name>
        <dbReference type="ChEBI" id="CHEBI:57692"/>
    </cofactor>
</comment>
<name>A0A1M5F1R1_STRHI</name>
<keyword evidence="2" id="KW-0408">Iron</keyword>
<dbReference type="Pfam" id="PF00111">
    <property type="entry name" value="Fer2"/>
    <property type="match status" value="1"/>
</dbReference>
<dbReference type="PROSITE" id="PS00197">
    <property type="entry name" value="2FE2S_FER_1"/>
    <property type="match status" value="1"/>
</dbReference>
<keyword evidence="2" id="KW-0001">2Fe-2S</keyword>
<evidence type="ECO:0000256" key="2">
    <source>
        <dbReference type="ARBA" id="ARBA00022714"/>
    </source>
</evidence>
<dbReference type="PROSITE" id="PS51085">
    <property type="entry name" value="2FE2S_FER_2"/>
    <property type="match status" value="1"/>
</dbReference>
<evidence type="ECO:0000259" key="5">
    <source>
        <dbReference type="PROSITE" id="PS51384"/>
    </source>
</evidence>
<dbReference type="InterPro" id="IPR006058">
    <property type="entry name" value="2Fe2S_fd_BS"/>
</dbReference>
<sequence length="343" mass="37421">MEETWPVSLTTADGETLDITCGNDQTVVDAAADSGLWLPSLCRQGTCGSCRGTVKSGEYELGTHNPDALPPGNNRDVLLCRTVPRGPITIDLPYSHDRILLDGIRVHSGKITELSPVTRDVVRLVLHLDPSAEGTPGSQFDAGQFVQLEIPNRDVKRSYSMCNTGNWDGRLEFLIRLRPGGAFSSYLRDEARAGHPLVVHGPQGAFGLHETGLNPRWFIAGGTGLGPLLSMARRMAEWQDPQPARLLLGVNEESDVFGTADLDAIRDQLPDFAYDICVWHPTPTWAGRHGTPAEIVRNDLRTTPAPPDIYVCGPPPLVDSIIETATACGIAENHIFFERYLPN</sequence>
<dbReference type="InterPro" id="IPR012675">
    <property type="entry name" value="Beta-grasp_dom_sf"/>
</dbReference>
<dbReference type="EMBL" id="FQVN01000005">
    <property type="protein sequence ID" value="SHF85181.1"/>
    <property type="molecule type" value="Genomic_DNA"/>
</dbReference>
<organism evidence="6 7">
    <name type="scientific">Streptoalloteichus hindustanus</name>
    <dbReference type="NCBI Taxonomy" id="2017"/>
    <lineage>
        <taxon>Bacteria</taxon>
        <taxon>Bacillati</taxon>
        <taxon>Actinomycetota</taxon>
        <taxon>Actinomycetes</taxon>
        <taxon>Pseudonocardiales</taxon>
        <taxon>Pseudonocardiaceae</taxon>
        <taxon>Streptoalloteichus</taxon>
    </lineage>
</organism>
<feature type="domain" description="2Fe-2S ferredoxin-type" evidence="4">
    <location>
        <begin position="5"/>
        <end position="96"/>
    </location>
</feature>
<dbReference type="PANTHER" id="PTHR47354:SF5">
    <property type="entry name" value="PROTEIN RFBI"/>
    <property type="match status" value="1"/>
</dbReference>
<dbReference type="STRING" id="2017.SAMN05444320_105228"/>
<reference evidence="6 7" key="1">
    <citation type="submission" date="2016-11" db="EMBL/GenBank/DDBJ databases">
        <authorList>
            <person name="Jaros S."/>
            <person name="Januszkiewicz K."/>
            <person name="Wedrychowicz H."/>
        </authorList>
    </citation>
    <scope>NUCLEOTIDE SEQUENCE [LARGE SCALE GENOMIC DNA]</scope>
    <source>
        <strain evidence="6 7">DSM 44523</strain>
    </source>
</reference>
<keyword evidence="7" id="KW-1185">Reference proteome</keyword>
<dbReference type="CDD" id="cd00207">
    <property type="entry name" value="fer2"/>
    <property type="match status" value="1"/>
</dbReference>
<evidence type="ECO:0000313" key="6">
    <source>
        <dbReference type="EMBL" id="SHF85181.1"/>
    </source>
</evidence>
<dbReference type="Pfam" id="PF00175">
    <property type="entry name" value="NAD_binding_1"/>
    <property type="match status" value="1"/>
</dbReference>
<evidence type="ECO:0000256" key="1">
    <source>
        <dbReference type="ARBA" id="ARBA00001974"/>
    </source>
</evidence>
<dbReference type="InterPro" id="IPR017938">
    <property type="entry name" value="Riboflavin_synthase-like_b-brl"/>
</dbReference>